<dbReference type="InterPro" id="IPR003877">
    <property type="entry name" value="SPRY_dom"/>
</dbReference>
<dbReference type="SUPFAM" id="SSF55205">
    <property type="entry name" value="EPT/RTPC-like"/>
    <property type="match status" value="1"/>
</dbReference>
<dbReference type="InterPro" id="IPR013320">
    <property type="entry name" value="ConA-like_dom_sf"/>
</dbReference>
<evidence type="ECO:0000256" key="1">
    <source>
        <dbReference type="SAM" id="MobiDB-lite"/>
    </source>
</evidence>
<dbReference type="OrthoDB" id="25029at2759"/>
<name>A0A812MRB8_9DINO</name>
<dbReference type="EMBL" id="CAJNDS010001657">
    <property type="protein sequence ID" value="CAE7270587.1"/>
    <property type="molecule type" value="Genomic_DNA"/>
</dbReference>
<evidence type="ECO:0000313" key="3">
    <source>
        <dbReference type="EMBL" id="CAE7270587.1"/>
    </source>
</evidence>
<dbReference type="SUPFAM" id="SSF49899">
    <property type="entry name" value="Concanavalin A-like lectins/glucanases"/>
    <property type="match status" value="1"/>
</dbReference>
<dbReference type="Pfam" id="PF01137">
    <property type="entry name" value="RTC"/>
    <property type="match status" value="1"/>
</dbReference>
<accession>A0A812MRB8</accession>
<feature type="domain" description="SPRY" evidence="2">
    <location>
        <begin position="82"/>
        <end position="200"/>
    </location>
</feature>
<dbReference type="Gene3D" id="3.30.360.20">
    <property type="entry name" value="RNA 3'-terminal phosphate cyclase, insert domain"/>
    <property type="match status" value="1"/>
</dbReference>
<reference evidence="3" key="1">
    <citation type="submission" date="2021-02" db="EMBL/GenBank/DDBJ databases">
        <authorList>
            <person name="Dougan E. K."/>
            <person name="Rhodes N."/>
            <person name="Thang M."/>
            <person name="Chan C."/>
        </authorList>
    </citation>
    <scope>NUCLEOTIDE SEQUENCE</scope>
</reference>
<dbReference type="PANTHER" id="PTHR11096">
    <property type="entry name" value="RNA 3' TERMINAL PHOSPHATE CYCLASE"/>
    <property type="match status" value="1"/>
</dbReference>
<dbReference type="Pfam" id="PF08302">
    <property type="entry name" value="tRNA_lig_CPD"/>
    <property type="match status" value="1"/>
</dbReference>
<dbReference type="GO" id="GO:0003963">
    <property type="term" value="F:RNA-3'-phosphate cyclase activity"/>
    <property type="evidence" value="ECO:0007669"/>
    <property type="project" value="TreeGrafter"/>
</dbReference>
<dbReference type="Pfam" id="PF00622">
    <property type="entry name" value="SPRY"/>
    <property type="match status" value="1"/>
</dbReference>
<protein>
    <submittedName>
        <fullName evidence="3">RtcA protein</fullName>
    </submittedName>
</protein>
<keyword evidence="4" id="KW-1185">Reference proteome</keyword>
<feature type="compositionally biased region" description="Basic and acidic residues" evidence="1">
    <location>
        <begin position="1403"/>
        <end position="1431"/>
    </location>
</feature>
<organism evidence="3 4">
    <name type="scientific">Symbiodinium natans</name>
    <dbReference type="NCBI Taxonomy" id="878477"/>
    <lineage>
        <taxon>Eukaryota</taxon>
        <taxon>Sar</taxon>
        <taxon>Alveolata</taxon>
        <taxon>Dinophyceae</taxon>
        <taxon>Suessiales</taxon>
        <taxon>Symbiodiniaceae</taxon>
        <taxon>Symbiodinium</taxon>
    </lineage>
</organism>
<dbReference type="Gene3D" id="3.40.50.300">
    <property type="entry name" value="P-loop containing nucleotide triphosphate hydrolases"/>
    <property type="match status" value="1"/>
</dbReference>
<dbReference type="InterPro" id="IPR043136">
    <property type="entry name" value="B30.2/SPRY_sf"/>
</dbReference>
<dbReference type="InterPro" id="IPR037136">
    <property type="entry name" value="RNA3'_phos_cyclase_dom_sf"/>
</dbReference>
<dbReference type="Proteomes" id="UP000604046">
    <property type="component" value="Unassembled WGS sequence"/>
</dbReference>
<dbReference type="InterPro" id="IPR013791">
    <property type="entry name" value="RNA3'-term_phos_cycl_insert"/>
</dbReference>
<dbReference type="GO" id="GO:0005524">
    <property type="term" value="F:ATP binding"/>
    <property type="evidence" value="ECO:0007669"/>
    <property type="project" value="InterPro"/>
</dbReference>
<dbReference type="InterPro" id="IPR023797">
    <property type="entry name" value="RNA3'_phos_cyclase_dom"/>
</dbReference>
<comment type="caution">
    <text evidence="3">The sequence shown here is derived from an EMBL/GenBank/DDBJ whole genome shotgun (WGS) entry which is preliminary data.</text>
</comment>
<dbReference type="SUPFAM" id="SSF52913">
    <property type="entry name" value="RNA 3'-terminal phosphate cyclase, RPTC, insert domain"/>
    <property type="match status" value="1"/>
</dbReference>
<dbReference type="SMART" id="SM00449">
    <property type="entry name" value="SPRY"/>
    <property type="match status" value="1"/>
</dbReference>
<dbReference type="InterPro" id="IPR015965">
    <property type="entry name" value="tRNA_lig_PDEase"/>
</dbReference>
<dbReference type="Gene3D" id="3.65.10.20">
    <property type="entry name" value="RNA 3'-terminal phosphate cyclase domain"/>
    <property type="match status" value="1"/>
</dbReference>
<dbReference type="Pfam" id="PF05189">
    <property type="entry name" value="RTC_insert"/>
    <property type="match status" value="1"/>
</dbReference>
<dbReference type="GO" id="GO:0006388">
    <property type="term" value="P:tRNA splicing, via endonucleolytic cleavage and ligation"/>
    <property type="evidence" value="ECO:0007669"/>
    <property type="project" value="InterPro"/>
</dbReference>
<proteinExistence type="predicted"/>
<dbReference type="InterPro" id="IPR036553">
    <property type="entry name" value="RPTC_insert"/>
</dbReference>
<dbReference type="GO" id="GO:0003972">
    <property type="term" value="F:RNA ligase (ATP) activity"/>
    <property type="evidence" value="ECO:0007669"/>
    <property type="project" value="InterPro"/>
</dbReference>
<dbReference type="InterPro" id="IPR000228">
    <property type="entry name" value="RNA3'_term_phos_cyc"/>
</dbReference>
<dbReference type="Gene3D" id="2.60.120.920">
    <property type="match status" value="1"/>
</dbReference>
<dbReference type="PANTHER" id="PTHR11096:SF0">
    <property type="entry name" value="RNA 3'-TERMINAL PHOSPHATE CYCLASE"/>
    <property type="match status" value="1"/>
</dbReference>
<dbReference type="SUPFAM" id="SSF52540">
    <property type="entry name" value="P-loop containing nucleoside triphosphate hydrolases"/>
    <property type="match status" value="1"/>
</dbReference>
<evidence type="ECO:0000259" key="2">
    <source>
        <dbReference type="SMART" id="SM00449"/>
    </source>
</evidence>
<dbReference type="InterPro" id="IPR027417">
    <property type="entry name" value="P-loop_NTPase"/>
</dbReference>
<evidence type="ECO:0000313" key="4">
    <source>
        <dbReference type="Proteomes" id="UP000604046"/>
    </source>
</evidence>
<dbReference type="InterPro" id="IPR013792">
    <property type="entry name" value="RNA3'P_cycl/enolpyr_Trfase_a/b"/>
</dbReference>
<feature type="region of interest" description="Disordered" evidence="1">
    <location>
        <begin position="1398"/>
        <end position="1433"/>
    </location>
</feature>
<gene>
    <name evidence="3" type="primary">rtcA</name>
    <name evidence="3" type="ORF">SNAT2548_LOCUS14358</name>
</gene>
<sequence length="1843" mass="201104">MCGGPSSLQKTLFWKIVREGADAPALGVATSSIKDVSPKPAKQGPRVAAVEWLDIQLANVYFRNWANARRWRDLDVNEKGMLRRGIFSVRVLSGLVRVGWVADEASADEVGTDETSFGFGGTGKKSHANIFESYGDTFGSGDVIESRLDRRNGLRIAFAQNGRDLGVAFDVKAQPPLLRQRSMMPAVCGKGFQVEICHADPVPEPPLQRCKSEEEMSTPLRYYALRCSAAKPAKEKQPKPMAKERQARPEADNFEAMLGSFFVKLERKAQPEQAVELWLRSAFALAKETPSREAQEAQEAQRDGSQIRKVQRKVALPSGPTFTIIDSQPASRANADRAFSQNLALWEHLPRGHAEVRGDTGSLLCELAAMRKFGSSEEKFGPLAREAGGARRCALSWLPASVKSLKTEHLSLAMVFTTKENGEMCKASFFFHGDVPYLALGSKNVTLVVVATDKSKALEDLSSYTEERFQFAVEMAEVFLTQLFNLHEDQRTTMMRFVVEHSATLCGESISPVHQHIQSYHNCQGQIQAHIRFFAVTSPSSFPTSGLTLLDPQEAARVFSEWGLHPVDMDEAPVSDARAIEALEQKHLFLPNREGAVVYVVVRSLTPSGAQTRTALVYKWKNAWYVTVRALREKFCRRASESRIRSRVRLLHVHHPNETEILEDYLSFYRWVLLLLPHKGFAETLSSFWVDLKAAYDQFRQSQGGREALAPALPESLTATFPVGWLASFPQLFELLRAELPEEQWVPALCRDRQLLESEAPEVWLQKVRHRSCVPSGAPIASEQAHEEVALVAVLVRGLQGSGKSSLCRGLRELLGGDWVNQDEVAAVGKRGKSPKEQFLQVLAAAAARPNMRYLFIDKIHTLKQHRDEVAAAVRQGFLQRAMPEGRMALALLNLCHPDDDEGDFSNALDVCTGRISSRGLSHLSLVPQASDAAAVVMSAGENAEVLTDEEKCEFDVYVDLDMCLPQKALLQSALSKLRDAGLLQDKLQESFTEDVYQHAVEVAKAHEVDLSKRWKTLYWMVALDWQSILWEKAVGSFQEVLAASMQSIQVHAPGAPGLQPISDPHVTLFWPSTAGTETSCFQEQLEKVEGREVSVTVQALCWDESLGLIALRVSLDETCAHLCQNLHPHITVARLPGVAAKLSNDMLLRQAEGDTSVKQIPLQPFTVTGLVQRQLSAESLAFAAASASALPEGNPVCQLGLAATAESVDVWATYDASARFRRISRALGALICPVSEPLLHCKGWPPKLRGKMWLTFHERPLSSQSMRALEQLQKQSMFQTLHVAVAYFQISEGFLRKTVAEMQQELSHRLSGRGAEALERSLEALAAWQGVSMAKPSFYVQCKAAGSQEQTVALRQAVAGAVAGLVQWTPELKAVVTLSIQTRDDWILLGLVLPSQGGKAKGAKDHPKEGKEGRDGKEGKEGEEGREGKASRAKLYLTSEIEPLVALDSSGSTRHQNLELDGSHLEGGGQLLRSAVAYAAVLNRGVRVRNVRAGRNPAGLRPSHVAAVQGVSQLAGGSCEGLTERSMAFSFAKGKDTDITELVVDAGTGGSTMLMLQALLPVMLAKSAALKSSVQVTLQGGTNVCSPKDGKVTAPQVEYMQLVLFPMLRRLFAVSLEMEVHKKGFLNGGGEVVVRASAPHWPLQCMELLDSGGVRSVSAAVYSSAGVPRNVLGRMVEGNLKRPAGAAILLKERLPNTQVHWHSQECPSNGGDACGLVVSLEMEMGSFFGGDSMGRRGTSAESVGEEAVRKALDSLDSGGCTDEHLEAHGWAMIGYEYESSEGACPEGPTCDFHGVGKGYLAAAAGESYPLLAPSDCFSARVQDKANPILEIHGVGGALEAGT</sequence>